<dbReference type="OrthoDB" id="10032136at2759"/>
<dbReference type="SMART" id="SM00130">
    <property type="entry name" value="KR"/>
    <property type="match status" value="1"/>
</dbReference>
<feature type="transmembrane region" description="Helical" evidence="10">
    <location>
        <begin position="732"/>
        <end position="749"/>
    </location>
</feature>
<dbReference type="Gene3D" id="3.10.100.10">
    <property type="entry name" value="Mannose-Binding Protein A, subunit A"/>
    <property type="match status" value="1"/>
</dbReference>
<dbReference type="Gene3D" id="2.10.70.10">
    <property type="entry name" value="Complement Module, domain 1"/>
    <property type="match status" value="1"/>
</dbReference>
<dbReference type="InterPro" id="IPR002172">
    <property type="entry name" value="LDrepeatLR_classA_rpt"/>
</dbReference>
<dbReference type="Gene3D" id="2.10.25.10">
    <property type="entry name" value="Laminin"/>
    <property type="match status" value="1"/>
</dbReference>
<evidence type="ECO:0000256" key="2">
    <source>
        <dbReference type="ARBA" id="ARBA00022572"/>
    </source>
</evidence>
<dbReference type="CDD" id="cd18989">
    <property type="entry name" value="LGIC_ECD_cation"/>
    <property type="match status" value="1"/>
</dbReference>
<dbReference type="InterPro" id="IPR036734">
    <property type="entry name" value="Neur_chan_lig-bd_sf"/>
</dbReference>
<dbReference type="Pfam" id="PF02932">
    <property type="entry name" value="Neur_chan_memb"/>
    <property type="match status" value="1"/>
</dbReference>
<feature type="disulfide bond" evidence="6">
    <location>
        <begin position="214"/>
        <end position="229"/>
    </location>
</feature>
<evidence type="ECO:0000256" key="1">
    <source>
        <dbReference type="ARBA" id="ARBA00004141"/>
    </source>
</evidence>
<evidence type="ECO:0000256" key="8">
    <source>
        <dbReference type="SAM" id="Coils"/>
    </source>
</evidence>
<dbReference type="SMART" id="SM00032">
    <property type="entry name" value="CCP"/>
    <property type="match status" value="1"/>
</dbReference>
<dbReference type="SUPFAM" id="SSF57440">
    <property type="entry name" value="Kringle-like"/>
    <property type="match status" value="1"/>
</dbReference>
<dbReference type="FunFam" id="1.10.2000.10:FF:000030">
    <property type="entry name" value="Uncharacterized protein"/>
    <property type="match status" value="1"/>
</dbReference>
<dbReference type="PROSITE" id="PS00615">
    <property type="entry name" value="C_TYPE_LECTIN_1"/>
    <property type="match status" value="1"/>
</dbReference>
<evidence type="ECO:0000313" key="14">
    <source>
        <dbReference type="Proteomes" id="UP000515135"/>
    </source>
</evidence>
<keyword evidence="10" id="KW-0812">Transmembrane</keyword>
<dbReference type="InterPro" id="IPR036790">
    <property type="entry name" value="Frizzled_dom_sf"/>
</dbReference>
<evidence type="ECO:0000313" key="15">
    <source>
        <dbReference type="RefSeq" id="XP_019631583.1"/>
    </source>
</evidence>
<dbReference type="SMART" id="SM00192">
    <property type="entry name" value="LDLa"/>
    <property type="match status" value="1"/>
</dbReference>
<evidence type="ECO:0000256" key="9">
    <source>
        <dbReference type="SAM" id="MobiDB-lite"/>
    </source>
</evidence>
<dbReference type="Pfam" id="PF14670">
    <property type="entry name" value="FXa_inhibition"/>
    <property type="match status" value="1"/>
</dbReference>
<feature type="domain" description="C-type lectin" evidence="11">
    <location>
        <begin position="69"/>
        <end position="187"/>
    </location>
</feature>
<comment type="subcellular location">
    <subcellularLocation>
        <location evidence="1">Membrane</location>
        <topology evidence="1">Multi-pass membrane protein</topology>
    </subcellularLocation>
</comment>
<feature type="compositionally biased region" description="Polar residues" evidence="9">
    <location>
        <begin position="854"/>
        <end position="872"/>
    </location>
</feature>
<keyword evidence="7" id="KW-0768">Sushi</keyword>
<dbReference type="InterPro" id="IPR000001">
    <property type="entry name" value="Kringle"/>
</dbReference>
<keyword evidence="4 6" id="KW-1015">Disulfide bond</keyword>
<dbReference type="SUPFAM" id="SSF57535">
    <property type="entry name" value="Complement control module/SCR domain"/>
    <property type="match status" value="1"/>
</dbReference>
<evidence type="ECO:0000259" key="11">
    <source>
        <dbReference type="PROSITE" id="PS50041"/>
    </source>
</evidence>
<dbReference type="CDD" id="cd00037">
    <property type="entry name" value="CLECT"/>
    <property type="match status" value="1"/>
</dbReference>
<feature type="domain" description="Sushi" evidence="13">
    <location>
        <begin position="439"/>
        <end position="505"/>
    </location>
</feature>
<dbReference type="PROSITE" id="PS50068">
    <property type="entry name" value="LDLRA_2"/>
    <property type="match status" value="1"/>
</dbReference>
<keyword evidence="3" id="KW-0732">Signal</keyword>
<dbReference type="Proteomes" id="UP000515135">
    <property type="component" value="Unplaced"/>
</dbReference>
<dbReference type="Gene3D" id="2.40.20.10">
    <property type="entry name" value="Plasminogen Kringle 4"/>
    <property type="match status" value="1"/>
</dbReference>
<dbReference type="Gene3D" id="4.10.400.10">
    <property type="entry name" value="Low-density Lipoprotein Receptor"/>
    <property type="match status" value="1"/>
</dbReference>
<dbReference type="Gene3D" id="2.70.170.10">
    <property type="entry name" value="Neurotransmitter-gated ion-channel ligand-binding domain"/>
    <property type="match status" value="1"/>
</dbReference>
<dbReference type="PROSITE" id="PS50923">
    <property type="entry name" value="SUSHI"/>
    <property type="match status" value="1"/>
</dbReference>
<keyword evidence="2 5" id="KW-0420">Kringle</keyword>
<dbReference type="CDD" id="cd00033">
    <property type="entry name" value="CCP"/>
    <property type="match status" value="1"/>
</dbReference>
<protein>
    <submittedName>
        <fullName evidence="15">Uncharacterized protein LOC109475418</fullName>
    </submittedName>
</protein>
<dbReference type="InterPro" id="IPR013806">
    <property type="entry name" value="Kringle-like"/>
</dbReference>
<feature type="transmembrane region" description="Helical" evidence="10">
    <location>
        <begin position="935"/>
        <end position="952"/>
    </location>
</feature>
<dbReference type="Gene3D" id="1.10.2000.10">
    <property type="entry name" value="Frizzled cysteine-rich domain"/>
    <property type="match status" value="1"/>
</dbReference>
<reference evidence="15" key="1">
    <citation type="submission" date="2025-08" db="UniProtKB">
        <authorList>
            <consortium name="RefSeq"/>
        </authorList>
    </citation>
    <scope>IDENTIFICATION</scope>
    <source>
        <tissue evidence="15">Gonad</tissue>
    </source>
</reference>
<dbReference type="SUPFAM" id="SSF63712">
    <property type="entry name" value="Nicotinic receptor ligand binding domain-like"/>
    <property type="match status" value="1"/>
</dbReference>
<dbReference type="CDD" id="cd07066">
    <property type="entry name" value="CRD_FZ"/>
    <property type="match status" value="1"/>
</dbReference>
<dbReference type="InterPro" id="IPR006029">
    <property type="entry name" value="Neurotrans-gated_channel_TM"/>
</dbReference>
<dbReference type="SUPFAM" id="SSF56436">
    <property type="entry name" value="C-type lectin-like"/>
    <property type="match status" value="1"/>
</dbReference>
<dbReference type="InterPro" id="IPR018378">
    <property type="entry name" value="C-type_lectin_CS"/>
</dbReference>
<dbReference type="CDD" id="cd00108">
    <property type="entry name" value="KR"/>
    <property type="match status" value="1"/>
</dbReference>
<dbReference type="Pfam" id="PF00051">
    <property type="entry name" value="Kringle"/>
    <property type="match status" value="1"/>
</dbReference>
<evidence type="ECO:0000256" key="5">
    <source>
        <dbReference type="PROSITE-ProRule" id="PRU00121"/>
    </source>
</evidence>
<dbReference type="InterPro" id="IPR036719">
    <property type="entry name" value="Neuro-gated_channel_TM_sf"/>
</dbReference>
<dbReference type="SMART" id="SM00034">
    <property type="entry name" value="CLECT"/>
    <property type="match status" value="1"/>
</dbReference>
<dbReference type="InterPro" id="IPR016187">
    <property type="entry name" value="CTDL_fold"/>
</dbReference>
<dbReference type="InterPro" id="IPR006202">
    <property type="entry name" value="Neur_chan_lig-bd"/>
</dbReference>
<dbReference type="InterPro" id="IPR001304">
    <property type="entry name" value="C-type_lectin-like"/>
</dbReference>
<dbReference type="AlphaFoldDB" id="A0A6P4Z4S0"/>
<dbReference type="InterPro" id="IPR036055">
    <property type="entry name" value="LDL_receptor-like_sf"/>
</dbReference>
<evidence type="ECO:0000256" key="10">
    <source>
        <dbReference type="SAM" id="Phobius"/>
    </source>
</evidence>
<dbReference type="SUPFAM" id="SSF57196">
    <property type="entry name" value="EGF/Laminin"/>
    <property type="match status" value="1"/>
</dbReference>
<evidence type="ECO:0000256" key="7">
    <source>
        <dbReference type="PROSITE-ProRule" id="PRU00302"/>
    </source>
</evidence>
<dbReference type="Pfam" id="PF00059">
    <property type="entry name" value="Lectin_C"/>
    <property type="match status" value="1"/>
</dbReference>
<name>A0A6P4Z4S0_BRABE</name>
<feature type="transmembrane region" description="Helical" evidence="10">
    <location>
        <begin position="701"/>
        <end position="720"/>
    </location>
</feature>
<organism evidence="14 15">
    <name type="scientific">Branchiostoma belcheri</name>
    <name type="common">Amphioxus</name>
    <dbReference type="NCBI Taxonomy" id="7741"/>
    <lineage>
        <taxon>Eukaryota</taxon>
        <taxon>Metazoa</taxon>
        <taxon>Chordata</taxon>
        <taxon>Cephalochordata</taxon>
        <taxon>Leptocardii</taxon>
        <taxon>Amphioxiformes</taxon>
        <taxon>Branchiostomatidae</taxon>
        <taxon>Branchiostoma</taxon>
    </lineage>
</organism>
<dbReference type="GO" id="GO:0005230">
    <property type="term" value="F:extracellular ligand-gated monoatomic ion channel activity"/>
    <property type="evidence" value="ECO:0007669"/>
    <property type="project" value="InterPro"/>
</dbReference>
<dbReference type="FunFam" id="2.70.170.10:FF:000064">
    <property type="entry name" value="Uncharacterized protein"/>
    <property type="match status" value="1"/>
</dbReference>
<dbReference type="PRINTS" id="PR00018">
    <property type="entry name" value="KRINGLE"/>
</dbReference>
<dbReference type="Pfam" id="PF02931">
    <property type="entry name" value="Neur_chan_LBD"/>
    <property type="match status" value="1"/>
</dbReference>
<feature type="transmembrane region" description="Helical" evidence="10">
    <location>
        <begin position="761"/>
        <end position="787"/>
    </location>
</feature>
<feature type="coiled-coil region" evidence="8">
    <location>
        <begin position="893"/>
        <end position="920"/>
    </location>
</feature>
<dbReference type="PANTHER" id="PTHR46335:SF1">
    <property type="entry name" value="CUBILIN"/>
    <property type="match status" value="1"/>
</dbReference>
<evidence type="ECO:0000259" key="12">
    <source>
        <dbReference type="PROSITE" id="PS50070"/>
    </source>
</evidence>
<proteinExistence type="predicted"/>
<comment type="caution">
    <text evidence="5">Lacks conserved residue(s) required for the propagation of feature annotation.</text>
</comment>
<dbReference type="InterPro" id="IPR035976">
    <property type="entry name" value="Sushi/SCR/CCP_sf"/>
</dbReference>
<keyword evidence="8" id="KW-0175">Coiled coil</keyword>
<evidence type="ECO:0000256" key="4">
    <source>
        <dbReference type="ARBA" id="ARBA00023157"/>
    </source>
</evidence>
<dbReference type="KEGG" id="bbel:109475418"/>
<dbReference type="RefSeq" id="XP_019631583.1">
    <property type="nucleotide sequence ID" value="XM_019776024.1"/>
</dbReference>
<keyword evidence="10" id="KW-1133">Transmembrane helix</keyword>
<evidence type="ECO:0000256" key="3">
    <source>
        <dbReference type="ARBA" id="ARBA00022729"/>
    </source>
</evidence>
<feature type="region of interest" description="Disordered" evidence="9">
    <location>
        <begin position="848"/>
        <end position="872"/>
    </location>
</feature>
<evidence type="ECO:0000256" key="6">
    <source>
        <dbReference type="PROSITE-ProRule" id="PRU00124"/>
    </source>
</evidence>
<dbReference type="PROSITE" id="PS50070">
    <property type="entry name" value="KRINGLE_2"/>
    <property type="match status" value="1"/>
</dbReference>
<keyword evidence="10" id="KW-0472">Membrane</keyword>
<sequence>MDGSNPTTIIRSVFDSSAIAIDYTACSSSNGGCKELCLAHPGGRTCACRDSWELQEDGRSCCPSGYTAYGGACFKAYNQDKTYSQAREVCAADGALLAMPKDRDVDNFVRDLKNAVNKITHFWFGLNDGNNEGEWVWEDGTPHDISTDWNLWQPGEPNGNEGENCANYYGSSWNDAPCSSAYKFICQLNEAISCSLGHFRCGHGLACILSWKRCDGIADCTDGSDEEGCVCEPIPEDFEIDSRLAMLPNQLGQTTFEEIQNSSVVELLNSSYSIPGKYHPEMRTFISTLIFPQCNVSEENKTRCSSSPNAGNMTSCMGTQLVPCRSWCEEVLNMADDWIKNQLPRCSLFPSSNHNCWNPNSAKKGSEVCYHGVGINYRGTWSKTTSGADCVEWSAPQAGYYKTEFPWANLDNNYCRNPTGLERPFCLTEDGSQEECDVIPCDAEGCWDRGPPNYGKRTPTKRFYYVGEKVTYSCNEGYKLKSGYTNEVRCIGGGHWQYDKPSCSVNHRQRLQEDLLEISSTSLSPENVIINFTGSVVQLVDLDEKKEQLVASVVIDFTWQDSRLSWDPKYYDNVTSLSVHGNDIWTPTLTLKRNADPVYKGLQKDVPVRVSSDGLVEWSVETLTTTVCDADPFFFPADTMECNICFSATTAIAQTIPNMGITPCNSYSTATPEGEWYRKDKIFAKENSEACLAIHLSRNPLFHIATTVGPCIILVVLMNITFIMPLDRGDRIAFGVTILLSMVVSLVFVTDVLPVKGALPLFATLVILWMGLMGLFLFFTLAIIVIYDRQGSLSPRTKIIFLRYISKMLLLGDLTEEKRTGDGEAGLPHQPDMEMTNYAFQTDDMAAADEGRRSTGQPSTPPTATGLETTGSSGLPELISCVKEMTTVMKTEMGVLTKAVNNQTKELEELTKAMKNEEEVSDYTLLAKVLDRLSLAMYIISIVITIPLTMYLNQ</sequence>
<dbReference type="GeneID" id="109475418"/>
<evidence type="ECO:0000259" key="13">
    <source>
        <dbReference type="PROSITE" id="PS50923"/>
    </source>
</evidence>
<dbReference type="InterPro" id="IPR038050">
    <property type="entry name" value="Neuro_actylchol_rec"/>
</dbReference>
<gene>
    <name evidence="15" type="primary">LOC109475418</name>
</gene>
<dbReference type="SUPFAM" id="SSF57424">
    <property type="entry name" value="LDL receptor-like module"/>
    <property type="match status" value="1"/>
</dbReference>
<dbReference type="Gene3D" id="1.20.58.390">
    <property type="entry name" value="Neurotransmitter-gated ion-channel transmembrane domain"/>
    <property type="match status" value="1"/>
</dbReference>
<dbReference type="GO" id="GO:0016020">
    <property type="term" value="C:membrane"/>
    <property type="evidence" value="ECO:0007669"/>
    <property type="project" value="UniProtKB-SubCell"/>
</dbReference>
<dbReference type="InterPro" id="IPR038178">
    <property type="entry name" value="Kringle_sf"/>
</dbReference>
<dbReference type="CDD" id="cd00112">
    <property type="entry name" value="LDLa"/>
    <property type="match status" value="1"/>
</dbReference>
<dbReference type="SUPFAM" id="SSF90112">
    <property type="entry name" value="Neurotransmitter-gated ion-channel transmembrane pore"/>
    <property type="match status" value="1"/>
</dbReference>
<dbReference type="PROSITE" id="PS50041">
    <property type="entry name" value="C_TYPE_LECTIN_2"/>
    <property type="match status" value="1"/>
</dbReference>
<dbReference type="FunFam" id="2.40.20.10:FF:000037">
    <property type="entry name" value="Uncharacterized protein"/>
    <property type="match status" value="1"/>
</dbReference>
<dbReference type="Pfam" id="PF00084">
    <property type="entry name" value="Sushi"/>
    <property type="match status" value="1"/>
</dbReference>
<keyword evidence="14" id="KW-1185">Reference proteome</keyword>
<dbReference type="Pfam" id="PF00057">
    <property type="entry name" value="Ldl_recept_a"/>
    <property type="match status" value="1"/>
</dbReference>
<dbReference type="InterPro" id="IPR016186">
    <property type="entry name" value="C-type_lectin-like/link_sf"/>
</dbReference>
<accession>A0A6P4Z4S0</accession>
<dbReference type="CDD" id="cd19051">
    <property type="entry name" value="LGIC_TM_cation"/>
    <property type="match status" value="1"/>
</dbReference>
<feature type="domain" description="Kringle" evidence="12">
    <location>
        <begin position="368"/>
        <end position="441"/>
    </location>
</feature>
<dbReference type="PANTHER" id="PTHR46335">
    <property type="entry name" value="CUBILIN"/>
    <property type="match status" value="1"/>
</dbReference>
<dbReference type="InterPro" id="IPR000436">
    <property type="entry name" value="Sushi_SCR_CCP_dom"/>
</dbReference>